<evidence type="ECO:0000256" key="5">
    <source>
        <dbReference type="SAM" id="SignalP"/>
    </source>
</evidence>
<evidence type="ECO:0000313" key="8">
    <source>
        <dbReference type="Proteomes" id="UP000694389"/>
    </source>
</evidence>
<dbReference type="PRINTS" id="PR00007">
    <property type="entry name" value="COMPLEMNTC1Q"/>
</dbReference>
<dbReference type="Gene3D" id="1.20.5.340">
    <property type="match status" value="1"/>
</dbReference>
<protein>
    <recommendedName>
        <fullName evidence="6">C1q domain-containing protein</fullName>
    </recommendedName>
</protein>
<gene>
    <name evidence="7" type="primary">LOC127369255</name>
</gene>
<evidence type="ECO:0000256" key="3">
    <source>
        <dbReference type="ARBA" id="ARBA00022729"/>
    </source>
</evidence>
<feature type="chain" id="PRO_5035851491" description="C1q domain-containing protein" evidence="5">
    <location>
        <begin position="20"/>
        <end position="333"/>
    </location>
</feature>
<evidence type="ECO:0000259" key="6">
    <source>
        <dbReference type="PROSITE" id="PS50871"/>
    </source>
</evidence>
<reference evidence="7" key="2">
    <citation type="submission" date="2025-09" db="UniProtKB">
        <authorList>
            <consortium name="Ensembl"/>
        </authorList>
    </citation>
    <scope>IDENTIFICATION</scope>
</reference>
<dbReference type="RefSeq" id="XP_051266397.1">
    <property type="nucleotide sequence ID" value="XM_051410437.1"/>
</dbReference>
<dbReference type="OrthoDB" id="6154955at2759"/>
<dbReference type="InterPro" id="IPR050822">
    <property type="entry name" value="Cerebellin_Synaptic_Org"/>
</dbReference>
<dbReference type="PROSITE" id="PS50871">
    <property type="entry name" value="C1Q"/>
    <property type="match status" value="1"/>
</dbReference>
<dbReference type="PANTHER" id="PTHR22923">
    <property type="entry name" value="CEREBELLIN-RELATED"/>
    <property type="match status" value="1"/>
</dbReference>
<dbReference type="GeneTree" id="ENSGT00940000163520"/>
<dbReference type="SUPFAM" id="SSF49842">
    <property type="entry name" value="TNF-like"/>
    <property type="match status" value="1"/>
</dbReference>
<keyword evidence="4" id="KW-0175">Coiled coil</keyword>
<dbReference type="GeneID" id="127369255"/>
<dbReference type="InterPro" id="IPR001073">
    <property type="entry name" value="C1q_dom"/>
</dbReference>
<evidence type="ECO:0000256" key="4">
    <source>
        <dbReference type="SAM" id="Coils"/>
    </source>
</evidence>
<name>A0A8C4H6U3_DICLA</name>
<sequence>MRSAAVFLVYLLCLHWTWAQGETGGVAGDDIQGVKATHDQSGTQTNITPDIWAELKELRDMAIEQKVELRNSKSMIEKLEQENTVLESRMIASEKVVKDLQRENIVLEARMNASEKAVAELKRENEDLLARITASENKNMVLETRINAGEKAVAELKRENEDLLARITASENKNMVLEARMSSSENEVEELKRENADRPKVAFSLGLTDAGSVGPFNTAITLKFSKVFTNIGQAYNPTTGIFTAPVRGVYYFRFNGWDARLSNVLRIKLYHNDKRITESYDVNDQHGYVSLSNAFVLQLEKGDVIYMVLKLNTSIWDDSNNRTTFSGFLLFAV</sequence>
<dbReference type="InterPro" id="IPR008983">
    <property type="entry name" value="Tumour_necrosis_fac-like_dom"/>
</dbReference>
<evidence type="ECO:0000256" key="1">
    <source>
        <dbReference type="ARBA" id="ARBA00004613"/>
    </source>
</evidence>
<reference evidence="7" key="1">
    <citation type="submission" date="2025-08" db="UniProtKB">
        <authorList>
            <consortium name="Ensembl"/>
        </authorList>
    </citation>
    <scope>IDENTIFICATION</scope>
</reference>
<keyword evidence="2" id="KW-0964">Secreted</keyword>
<evidence type="ECO:0000313" key="7">
    <source>
        <dbReference type="Ensembl" id="ENSDLAP00005037694.2"/>
    </source>
</evidence>
<dbReference type="Ensembl" id="ENSDLAT00005040238.2">
    <property type="protein sequence ID" value="ENSDLAP00005037694.2"/>
    <property type="gene ID" value="ENSDLAG00005016825.2"/>
</dbReference>
<keyword evidence="3 5" id="KW-0732">Signal</keyword>
<dbReference type="Proteomes" id="UP000694389">
    <property type="component" value="Unassembled WGS sequence"/>
</dbReference>
<dbReference type="GO" id="GO:0005576">
    <property type="term" value="C:extracellular region"/>
    <property type="evidence" value="ECO:0007669"/>
    <property type="project" value="UniProtKB-SubCell"/>
</dbReference>
<organism evidence="7 8">
    <name type="scientific">Dicentrarchus labrax</name>
    <name type="common">European seabass</name>
    <name type="synonym">Morone labrax</name>
    <dbReference type="NCBI Taxonomy" id="13489"/>
    <lineage>
        <taxon>Eukaryota</taxon>
        <taxon>Metazoa</taxon>
        <taxon>Chordata</taxon>
        <taxon>Craniata</taxon>
        <taxon>Vertebrata</taxon>
        <taxon>Euteleostomi</taxon>
        <taxon>Actinopterygii</taxon>
        <taxon>Neopterygii</taxon>
        <taxon>Teleostei</taxon>
        <taxon>Neoteleostei</taxon>
        <taxon>Acanthomorphata</taxon>
        <taxon>Eupercaria</taxon>
        <taxon>Moronidae</taxon>
        <taxon>Dicentrarchus</taxon>
    </lineage>
</organism>
<feature type="coiled-coil region" evidence="4">
    <location>
        <begin position="62"/>
        <end position="194"/>
    </location>
</feature>
<dbReference type="PANTHER" id="PTHR22923:SF102">
    <property type="entry name" value="CEREBELLIN 13-RELATED"/>
    <property type="match status" value="1"/>
</dbReference>
<feature type="domain" description="C1q" evidence="6">
    <location>
        <begin position="196"/>
        <end position="333"/>
    </location>
</feature>
<accession>A0A8C4H6U3</accession>
<evidence type="ECO:0000256" key="2">
    <source>
        <dbReference type="ARBA" id="ARBA00022525"/>
    </source>
</evidence>
<dbReference type="SMART" id="SM00110">
    <property type="entry name" value="C1Q"/>
    <property type="match status" value="1"/>
</dbReference>
<dbReference type="Gene3D" id="2.60.120.40">
    <property type="match status" value="1"/>
</dbReference>
<keyword evidence="8" id="KW-1185">Reference proteome</keyword>
<comment type="subcellular location">
    <subcellularLocation>
        <location evidence="1">Secreted</location>
    </subcellularLocation>
</comment>
<proteinExistence type="predicted"/>
<dbReference type="Pfam" id="PF00386">
    <property type="entry name" value="C1q"/>
    <property type="match status" value="1"/>
</dbReference>
<feature type="signal peptide" evidence="5">
    <location>
        <begin position="1"/>
        <end position="19"/>
    </location>
</feature>
<dbReference type="AlphaFoldDB" id="A0A8C4H6U3"/>